<organism evidence="2 3">
    <name type="scientific">Glomus cerebriforme</name>
    <dbReference type="NCBI Taxonomy" id="658196"/>
    <lineage>
        <taxon>Eukaryota</taxon>
        <taxon>Fungi</taxon>
        <taxon>Fungi incertae sedis</taxon>
        <taxon>Mucoromycota</taxon>
        <taxon>Glomeromycotina</taxon>
        <taxon>Glomeromycetes</taxon>
        <taxon>Glomerales</taxon>
        <taxon>Glomeraceae</taxon>
        <taxon>Glomus</taxon>
    </lineage>
</organism>
<gene>
    <name evidence="2" type="ORF">C1645_775571</name>
</gene>
<keyword evidence="1" id="KW-1133">Transmembrane helix</keyword>
<sequence>MGCISCQSSISLPLHCPKFISSSRLTISIFCFPFVFILSLNSSSFFNCLSIVLSDFLTVTFLLPICTPLTGFLETGFSGYFIALLL</sequence>
<proteinExistence type="predicted"/>
<keyword evidence="3" id="KW-1185">Reference proteome</keyword>
<evidence type="ECO:0000313" key="2">
    <source>
        <dbReference type="EMBL" id="RIA88230.1"/>
    </source>
</evidence>
<dbReference type="AlphaFoldDB" id="A0A397SPW1"/>
<feature type="transmembrane region" description="Helical" evidence="1">
    <location>
        <begin position="27"/>
        <end position="53"/>
    </location>
</feature>
<keyword evidence="1" id="KW-0472">Membrane</keyword>
<comment type="caution">
    <text evidence="2">The sequence shown here is derived from an EMBL/GenBank/DDBJ whole genome shotgun (WGS) entry which is preliminary data.</text>
</comment>
<protein>
    <submittedName>
        <fullName evidence="2">Uncharacterized protein</fullName>
    </submittedName>
</protein>
<accession>A0A397SPW1</accession>
<dbReference type="Proteomes" id="UP000265703">
    <property type="component" value="Unassembled WGS sequence"/>
</dbReference>
<evidence type="ECO:0000256" key="1">
    <source>
        <dbReference type="SAM" id="Phobius"/>
    </source>
</evidence>
<name>A0A397SPW1_9GLOM</name>
<evidence type="ECO:0000313" key="3">
    <source>
        <dbReference type="Proteomes" id="UP000265703"/>
    </source>
</evidence>
<feature type="transmembrane region" description="Helical" evidence="1">
    <location>
        <begin position="59"/>
        <end position="85"/>
    </location>
</feature>
<reference evidence="2 3" key="1">
    <citation type="submission" date="2018-06" db="EMBL/GenBank/DDBJ databases">
        <title>Comparative genomics reveals the genomic features of Rhizophagus irregularis, R. cerebriforme, R. diaphanum and Gigaspora rosea, and their symbiotic lifestyle signature.</title>
        <authorList>
            <person name="Morin E."/>
            <person name="San Clemente H."/>
            <person name="Chen E.C.H."/>
            <person name="De La Providencia I."/>
            <person name="Hainaut M."/>
            <person name="Kuo A."/>
            <person name="Kohler A."/>
            <person name="Murat C."/>
            <person name="Tang N."/>
            <person name="Roy S."/>
            <person name="Loubradou J."/>
            <person name="Henrissat B."/>
            <person name="Grigoriev I.V."/>
            <person name="Corradi N."/>
            <person name="Roux C."/>
            <person name="Martin F.M."/>
        </authorList>
    </citation>
    <scope>NUCLEOTIDE SEQUENCE [LARGE SCALE GENOMIC DNA]</scope>
    <source>
        <strain evidence="2 3">DAOM 227022</strain>
    </source>
</reference>
<dbReference type="EMBL" id="QKYT01000274">
    <property type="protein sequence ID" value="RIA88230.1"/>
    <property type="molecule type" value="Genomic_DNA"/>
</dbReference>
<keyword evidence="1" id="KW-0812">Transmembrane</keyword>